<keyword evidence="1" id="KW-0472">Membrane</keyword>
<feature type="transmembrane region" description="Helical" evidence="1">
    <location>
        <begin position="53"/>
        <end position="71"/>
    </location>
</feature>
<dbReference type="EMBL" id="JRHO01000013">
    <property type="protein sequence ID" value="KGK98637.1"/>
    <property type="molecule type" value="Genomic_DNA"/>
</dbReference>
<gene>
    <name evidence="2" type="ORF">LI82_07190</name>
</gene>
<protein>
    <submittedName>
        <fullName evidence="2">Uncharacterized protein</fullName>
    </submittedName>
</protein>
<proteinExistence type="predicted"/>
<feature type="transmembrane region" description="Helical" evidence="1">
    <location>
        <begin position="147"/>
        <end position="164"/>
    </location>
</feature>
<sequence length="211" mass="23589">MSKRYESIVSFIDKIKEIPLEASLFFIAWIWLAFSVFGMTLANMYLHKPILDIYHLITGVVYLLPISVIGLKTLMSRNVAGLPLIIFSCMIGALAIISHLKLNLGFENEFDFLQGIAVLLIILLLVAMPVSFYIYARSLGCDNTRNLKMILFLSAINGLIIVYNELFVSQGVNSELMAALMFSFLFVTGPVLGGLYIREVMSKSTEVVAFE</sequence>
<accession>A0A099T0I1</accession>
<dbReference type="AlphaFoldDB" id="A0A099T0I1"/>
<feature type="transmembrane region" description="Helical" evidence="1">
    <location>
        <begin position="20"/>
        <end position="41"/>
    </location>
</feature>
<dbReference type="RefSeq" id="WP_048194432.1">
    <property type="nucleotide sequence ID" value="NZ_CAAGSM010000009.1"/>
</dbReference>
<feature type="transmembrane region" description="Helical" evidence="1">
    <location>
        <begin position="176"/>
        <end position="197"/>
    </location>
</feature>
<dbReference type="OrthoDB" id="142058at2157"/>
<name>A0A099T0I1_METMT</name>
<feature type="transmembrane region" description="Helical" evidence="1">
    <location>
        <begin position="78"/>
        <end position="100"/>
    </location>
</feature>
<keyword evidence="1" id="KW-1133">Transmembrane helix</keyword>
<comment type="caution">
    <text evidence="2">The sequence shown here is derived from an EMBL/GenBank/DDBJ whole genome shotgun (WGS) entry which is preliminary data.</text>
</comment>
<evidence type="ECO:0000313" key="3">
    <source>
        <dbReference type="Proteomes" id="UP000029859"/>
    </source>
</evidence>
<dbReference type="Proteomes" id="UP000029859">
    <property type="component" value="Unassembled WGS sequence"/>
</dbReference>
<keyword evidence="1" id="KW-0812">Transmembrane</keyword>
<evidence type="ECO:0000256" key="1">
    <source>
        <dbReference type="SAM" id="Phobius"/>
    </source>
</evidence>
<feature type="transmembrane region" description="Helical" evidence="1">
    <location>
        <begin position="112"/>
        <end position="135"/>
    </location>
</feature>
<evidence type="ECO:0000313" key="2">
    <source>
        <dbReference type="EMBL" id="KGK98637.1"/>
    </source>
</evidence>
<keyword evidence="3" id="KW-1185">Reference proteome</keyword>
<reference evidence="2 3" key="1">
    <citation type="submission" date="2014-09" db="EMBL/GenBank/DDBJ databases">
        <title>Draft genome sequence of an obligately methylotrophic methanogen, Methanococcoides methylutens, isolated from marine sediment.</title>
        <authorList>
            <person name="Guan Y."/>
            <person name="Ngugi D.K."/>
            <person name="Blom J."/>
            <person name="Ali S."/>
            <person name="Ferry J.G."/>
            <person name="Stingl U."/>
        </authorList>
    </citation>
    <scope>NUCLEOTIDE SEQUENCE [LARGE SCALE GENOMIC DNA]</scope>
    <source>
        <strain evidence="2 3">DSM 2657</strain>
    </source>
</reference>
<organism evidence="2 3">
    <name type="scientific">Methanococcoides methylutens</name>
    <dbReference type="NCBI Taxonomy" id="2226"/>
    <lineage>
        <taxon>Archaea</taxon>
        <taxon>Methanobacteriati</taxon>
        <taxon>Methanobacteriota</taxon>
        <taxon>Stenosarchaea group</taxon>
        <taxon>Methanomicrobia</taxon>
        <taxon>Methanosarcinales</taxon>
        <taxon>Methanosarcinaceae</taxon>
        <taxon>Methanococcoides</taxon>
    </lineage>
</organism>